<keyword evidence="1" id="KW-0378">Hydrolase</keyword>
<evidence type="ECO:0000313" key="1">
    <source>
        <dbReference type="EMBL" id="ABY63149.1"/>
    </source>
</evidence>
<keyword evidence="1" id="KW-0540">Nuclease</keyword>
<dbReference type="KEGG" id="vg:6372535"/>
<proteinExistence type="predicted"/>
<accession>B3FJI4</accession>
<dbReference type="RefSeq" id="YP_001957045.1">
    <property type="nucleotide sequence ID" value="NC_010821.1"/>
</dbReference>
<organismHost>
    <name type="scientific">Pseudomonas chlororaphis</name>
    <dbReference type="NCBI Taxonomy" id="587753"/>
</organismHost>
<name>B3FJI4_BP201</name>
<dbReference type="Proteomes" id="UP000002421">
    <property type="component" value="Segment"/>
</dbReference>
<dbReference type="Gene3D" id="3.40.1440.10">
    <property type="entry name" value="GIY-YIG endonuclease"/>
    <property type="match status" value="1"/>
</dbReference>
<evidence type="ECO:0000313" key="2">
    <source>
        <dbReference type="Proteomes" id="UP000002421"/>
    </source>
</evidence>
<sequence>MSFETTFRGNQWTHSSSIKGGRREIVKKGVYVIDHRNTGKFIVGTSSDVSKEVDKHMTLLAKGKSPIKQLQQQYIEEAQRENRQPVFVVIEYALNSDKDIKRTLKEIRETNTTPYCLLN</sequence>
<protein>
    <submittedName>
        <fullName evidence="1">Putative homing endonuclease</fullName>
    </submittedName>
</protein>
<dbReference type="EMBL" id="EU197055">
    <property type="protein sequence ID" value="ABY63149.1"/>
    <property type="molecule type" value="Genomic_DNA"/>
</dbReference>
<organism evidence="1 2">
    <name type="scientific">Pseudomonas phage 201phi2-1</name>
    <name type="common">Pseudomonas chlororaphis phage 201phi2-1</name>
    <dbReference type="NCBI Taxonomy" id="198110"/>
    <lineage>
        <taxon>Viruses</taxon>
        <taxon>Duplodnaviria</taxon>
        <taxon>Heunggongvirae</taxon>
        <taxon>Uroviricota</taxon>
        <taxon>Caudoviricetes</taxon>
        <taxon>Chimalliviridae</taxon>
        <taxon>Serwervirus</taxon>
        <taxon>Serwervirus 201phi21</taxon>
    </lineage>
</organism>
<dbReference type="OrthoDB" id="38151at10239"/>
<dbReference type="GO" id="GO:0004519">
    <property type="term" value="F:endonuclease activity"/>
    <property type="evidence" value="ECO:0007669"/>
    <property type="project" value="UniProtKB-KW"/>
</dbReference>
<gene>
    <name evidence="1" type="ORF">201phi2-1p324</name>
</gene>
<keyword evidence="2" id="KW-1185">Reference proteome</keyword>
<reference evidence="1 2" key="1">
    <citation type="journal article" date="2008" name="Virology">
        <title>Characterization of Pseudomonas chlororaphis myovirus 201varphi2-1 via genomic sequencing, mass spectrometry, and electron microscopy.</title>
        <authorList>
            <person name="Thomas J.A."/>
            <person name="Rolando M.R."/>
            <person name="Carroll C.A."/>
            <person name="Shen P.S."/>
            <person name="Belnap D.M."/>
            <person name="Weintraub S.T."/>
            <person name="Serwer P."/>
            <person name="Hardies S.C."/>
        </authorList>
    </citation>
    <scope>NUCLEOTIDE SEQUENCE</scope>
</reference>
<keyword evidence="1" id="KW-0255">Endonuclease</keyword>
<dbReference type="InterPro" id="IPR035901">
    <property type="entry name" value="GIY-YIG_endonuc_sf"/>
</dbReference>